<organism evidence="1 2">
    <name type="scientific">Persea americana</name>
    <name type="common">Avocado</name>
    <dbReference type="NCBI Taxonomy" id="3435"/>
    <lineage>
        <taxon>Eukaryota</taxon>
        <taxon>Viridiplantae</taxon>
        <taxon>Streptophyta</taxon>
        <taxon>Embryophyta</taxon>
        <taxon>Tracheophyta</taxon>
        <taxon>Spermatophyta</taxon>
        <taxon>Magnoliopsida</taxon>
        <taxon>Magnoliidae</taxon>
        <taxon>Laurales</taxon>
        <taxon>Lauraceae</taxon>
        <taxon>Persea</taxon>
    </lineage>
</organism>
<evidence type="ECO:0000313" key="1">
    <source>
        <dbReference type="EMBL" id="KAJ8620537.1"/>
    </source>
</evidence>
<proteinExistence type="predicted"/>
<gene>
    <name evidence="1" type="ORF">MRB53_029066</name>
</gene>
<accession>A0ACC2KHQ6</accession>
<evidence type="ECO:0000313" key="2">
    <source>
        <dbReference type="Proteomes" id="UP001234297"/>
    </source>
</evidence>
<comment type="caution">
    <text evidence="1">The sequence shown here is derived from an EMBL/GenBank/DDBJ whole genome shotgun (WGS) entry which is preliminary data.</text>
</comment>
<dbReference type="EMBL" id="CM056817">
    <property type="protein sequence ID" value="KAJ8620537.1"/>
    <property type="molecule type" value="Genomic_DNA"/>
</dbReference>
<dbReference type="Proteomes" id="UP001234297">
    <property type="component" value="Chromosome 9"/>
</dbReference>
<protein>
    <submittedName>
        <fullName evidence="1">Uncharacterized protein</fullName>
    </submittedName>
</protein>
<keyword evidence="2" id="KW-1185">Reference proteome</keyword>
<name>A0ACC2KHQ6_PERAE</name>
<sequence length="138" mass="15193">MIAIITGSSLCLVLLLSLFAILYYCMRKSKKHPHPLTNPLEEQFLGISHGDLCKATDGFSSTNLIGIGSYGSVYKASLDRIGKMVAVKVLNLERRGASKSFITECKALRNVRHRNLLKVLTVCSSVDSRGDDFKALVF</sequence>
<reference evidence="1 2" key="1">
    <citation type="journal article" date="2022" name="Hortic Res">
        <title>A haplotype resolved chromosomal level avocado genome allows analysis of novel avocado genes.</title>
        <authorList>
            <person name="Nath O."/>
            <person name="Fletcher S.J."/>
            <person name="Hayward A."/>
            <person name="Shaw L.M."/>
            <person name="Masouleh A.K."/>
            <person name="Furtado A."/>
            <person name="Henry R.J."/>
            <person name="Mitter N."/>
        </authorList>
    </citation>
    <scope>NUCLEOTIDE SEQUENCE [LARGE SCALE GENOMIC DNA]</scope>
    <source>
        <strain evidence="2">cv. Hass</strain>
    </source>
</reference>